<dbReference type="Proteomes" id="UP000054977">
    <property type="component" value="Unassembled WGS sequence"/>
</dbReference>
<dbReference type="OrthoDB" id="8926609at2"/>
<dbReference type="EMBL" id="FCNW02000015">
    <property type="protein sequence ID" value="SAL42187.1"/>
    <property type="molecule type" value="Genomic_DNA"/>
</dbReference>
<sequence>MNRHASSLHRLVDKWLGPTQATPARVVRMTRRGAHPTRCIRVEVERPSGLLSVLFFRHDDGTWCVFPPTNRRPSMNALRFAA</sequence>
<dbReference type="STRING" id="326474.AWB65_03211"/>
<evidence type="ECO:0000313" key="1">
    <source>
        <dbReference type="EMBL" id="SAL42187.1"/>
    </source>
</evidence>
<name>A0A158HDD6_9BURK</name>
<reference evidence="1" key="1">
    <citation type="submission" date="2016-01" db="EMBL/GenBank/DDBJ databases">
        <authorList>
            <person name="Peeters C."/>
        </authorList>
    </citation>
    <scope>NUCLEOTIDE SEQUENCE [LARGE SCALE GENOMIC DNA]</scope>
    <source>
        <strain evidence="1">LMG 22934</strain>
    </source>
</reference>
<comment type="caution">
    <text evidence="1">The sequence shown here is derived from an EMBL/GenBank/DDBJ whole genome shotgun (WGS) entry which is preliminary data.</text>
</comment>
<organism evidence="1 2">
    <name type="scientific">Caballeronia humi</name>
    <dbReference type="NCBI Taxonomy" id="326474"/>
    <lineage>
        <taxon>Bacteria</taxon>
        <taxon>Pseudomonadati</taxon>
        <taxon>Pseudomonadota</taxon>
        <taxon>Betaproteobacteria</taxon>
        <taxon>Burkholderiales</taxon>
        <taxon>Burkholderiaceae</taxon>
        <taxon>Caballeronia</taxon>
    </lineage>
</organism>
<dbReference type="AlphaFoldDB" id="A0A158HDD6"/>
<keyword evidence="2" id="KW-1185">Reference proteome</keyword>
<gene>
    <name evidence="1" type="ORF">AWB65_03211</name>
</gene>
<proteinExistence type="predicted"/>
<protein>
    <submittedName>
        <fullName evidence="1">Uncharacterized protein</fullName>
    </submittedName>
</protein>
<evidence type="ECO:0000313" key="2">
    <source>
        <dbReference type="Proteomes" id="UP000054977"/>
    </source>
</evidence>
<dbReference type="RefSeq" id="WP_087668086.1">
    <property type="nucleotide sequence ID" value="NZ_FCNW02000015.1"/>
</dbReference>
<accession>A0A158HDD6</accession>